<dbReference type="InterPro" id="IPR001845">
    <property type="entry name" value="HTH_ArsR_DNA-bd_dom"/>
</dbReference>
<keyword evidence="6" id="KW-1185">Reference proteome</keyword>
<dbReference type="NCBIfam" id="NF033788">
    <property type="entry name" value="HTH_metalloreg"/>
    <property type="match status" value="1"/>
</dbReference>
<dbReference type="EMBL" id="JAFBEE010000009">
    <property type="protein sequence ID" value="MBM7615088.1"/>
    <property type="molecule type" value="Genomic_DNA"/>
</dbReference>
<organism evidence="5 6">
    <name type="scientific">Alkaliphilus hydrothermalis</name>
    <dbReference type="NCBI Taxonomy" id="1482730"/>
    <lineage>
        <taxon>Bacteria</taxon>
        <taxon>Bacillati</taxon>
        <taxon>Bacillota</taxon>
        <taxon>Clostridia</taxon>
        <taxon>Peptostreptococcales</taxon>
        <taxon>Natronincolaceae</taxon>
        <taxon>Alkaliphilus</taxon>
    </lineage>
</organism>
<name>A0ABS2NQ74_9FIRM</name>
<dbReference type="SMART" id="SM00418">
    <property type="entry name" value="HTH_ARSR"/>
    <property type="match status" value="1"/>
</dbReference>
<dbReference type="InterPro" id="IPR036388">
    <property type="entry name" value="WH-like_DNA-bd_sf"/>
</dbReference>
<evidence type="ECO:0000259" key="4">
    <source>
        <dbReference type="PROSITE" id="PS50987"/>
    </source>
</evidence>
<dbReference type="PANTHER" id="PTHR33154:SF18">
    <property type="entry name" value="ARSENICAL RESISTANCE OPERON REPRESSOR"/>
    <property type="match status" value="1"/>
</dbReference>
<dbReference type="InterPro" id="IPR051081">
    <property type="entry name" value="HTH_MetalResp_TranReg"/>
</dbReference>
<dbReference type="PROSITE" id="PS50987">
    <property type="entry name" value="HTH_ARSR_2"/>
    <property type="match status" value="1"/>
</dbReference>
<evidence type="ECO:0000313" key="6">
    <source>
        <dbReference type="Proteomes" id="UP001314796"/>
    </source>
</evidence>
<dbReference type="InterPro" id="IPR036390">
    <property type="entry name" value="WH_DNA-bd_sf"/>
</dbReference>
<comment type="caution">
    <text evidence="5">The sequence shown here is derived from an EMBL/GenBank/DDBJ whole genome shotgun (WGS) entry which is preliminary data.</text>
</comment>
<feature type="domain" description="HTH arsR-type" evidence="4">
    <location>
        <begin position="7"/>
        <end position="101"/>
    </location>
</feature>
<dbReference type="Proteomes" id="UP001314796">
    <property type="component" value="Unassembled WGS sequence"/>
</dbReference>
<dbReference type="PROSITE" id="PS00846">
    <property type="entry name" value="HTH_ARSR_1"/>
    <property type="match status" value="1"/>
</dbReference>
<keyword evidence="1" id="KW-0805">Transcription regulation</keyword>
<dbReference type="CDD" id="cd00090">
    <property type="entry name" value="HTH_ARSR"/>
    <property type="match status" value="1"/>
</dbReference>
<accession>A0ABS2NQ74</accession>
<keyword evidence="3" id="KW-0804">Transcription</keyword>
<keyword evidence="2" id="KW-0238">DNA-binding</keyword>
<dbReference type="Gene3D" id="1.10.10.10">
    <property type="entry name" value="Winged helix-like DNA-binding domain superfamily/Winged helix DNA-binding domain"/>
    <property type="match status" value="1"/>
</dbReference>
<dbReference type="PANTHER" id="PTHR33154">
    <property type="entry name" value="TRANSCRIPTIONAL REGULATOR, ARSR FAMILY"/>
    <property type="match status" value="1"/>
</dbReference>
<evidence type="ECO:0000256" key="2">
    <source>
        <dbReference type="ARBA" id="ARBA00023125"/>
    </source>
</evidence>
<evidence type="ECO:0000313" key="5">
    <source>
        <dbReference type="EMBL" id="MBM7615088.1"/>
    </source>
</evidence>
<proteinExistence type="predicted"/>
<dbReference type="RefSeq" id="WP_207755077.1">
    <property type="nucleotide sequence ID" value="NZ_JAFBEE010000009.1"/>
</dbReference>
<dbReference type="InterPro" id="IPR011991">
    <property type="entry name" value="ArsR-like_HTH"/>
</dbReference>
<evidence type="ECO:0000256" key="1">
    <source>
        <dbReference type="ARBA" id="ARBA00023015"/>
    </source>
</evidence>
<reference evidence="5 6" key="1">
    <citation type="submission" date="2021-01" db="EMBL/GenBank/DDBJ databases">
        <title>Genomic Encyclopedia of Type Strains, Phase IV (KMG-IV): sequencing the most valuable type-strain genomes for metagenomic binning, comparative biology and taxonomic classification.</title>
        <authorList>
            <person name="Goeker M."/>
        </authorList>
    </citation>
    <scope>NUCLEOTIDE SEQUENCE [LARGE SCALE GENOMIC DNA]</scope>
    <source>
        <strain evidence="5 6">DSM 25890</strain>
    </source>
</reference>
<sequence length="122" mass="13983">MRNINVNGGDGIKELVDIFKALSDENRIKIVQMLVGGELCACDIQEHFQLTQPTISHHMKVLMQSGLVEGEKRGKWMFYCINDLRINELKAFIDGVTKKGFEDDQTMIDRISYCQCDGERKK</sequence>
<protein>
    <submittedName>
        <fullName evidence="5">ArsR family transcriptional regulator</fullName>
    </submittedName>
</protein>
<dbReference type="InterPro" id="IPR018334">
    <property type="entry name" value="ArsR_HTH"/>
</dbReference>
<evidence type="ECO:0000256" key="3">
    <source>
        <dbReference type="ARBA" id="ARBA00023163"/>
    </source>
</evidence>
<dbReference type="PRINTS" id="PR00778">
    <property type="entry name" value="HTHARSR"/>
</dbReference>
<gene>
    <name evidence="5" type="ORF">JOC73_001650</name>
</gene>
<dbReference type="SUPFAM" id="SSF46785">
    <property type="entry name" value="Winged helix' DNA-binding domain"/>
    <property type="match status" value="1"/>
</dbReference>
<dbReference type="Pfam" id="PF01022">
    <property type="entry name" value="HTH_5"/>
    <property type="match status" value="1"/>
</dbReference>